<feature type="compositionally biased region" description="Polar residues" evidence="1">
    <location>
        <begin position="306"/>
        <end position="316"/>
    </location>
</feature>
<proteinExistence type="predicted"/>
<dbReference type="Proteomes" id="UP001408356">
    <property type="component" value="Unassembled WGS sequence"/>
</dbReference>
<feature type="region of interest" description="Disordered" evidence="1">
    <location>
        <begin position="212"/>
        <end position="325"/>
    </location>
</feature>
<name>A0ABR2V041_9PEZI</name>
<accession>A0ABR2V041</accession>
<dbReference type="Gene3D" id="3.90.20.10">
    <property type="match status" value="1"/>
</dbReference>
<keyword evidence="3" id="KW-1185">Reference proteome</keyword>
<feature type="compositionally biased region" description="Acidic residues" evidence="1">
    <location>
        <begin position="147"/>
        <end position="165"/>
    </location>
</feature>
<evidence type="ECO:0000313" key="2">
    <source>
        <dbReference type="EMBL" id="KAK9420192.1"/>
    </source>
</evidence>
<evidence type="ECO:0000313" key="3">
    <source>
        <dbReference type="Proteomes" id="UP001408356"/>
    </source>
</evidence>
<sequence length="325" mass="37085">MASKELLSLEQYLGLRDKQDRDIRRDVDKRFDIIDKRFDSIDKRFEGVDKRFESFDYRLTELTVDVKRNEAISYNSRVRNPILPIRPIPIYDASKGLTYPTAIPKNARMFFRLRSAFTERDRSLLLYLVKFYQLEGYRGWNSKEAYETDSDSGEEDLVEEDLGADEDISLEEATKRYPRRAVETLSLLFGLDEDTFIEFEAKAALYSQRKAAVKRTTDTAGHSSLAQRPKKRVEYLPPPGGSSFLEKYGQPSPPNPPAAEDSEKSDPTRVGWRKYGEKTAQHPNGTELGSSGPRPGVQGKEDSYPGSPTNSFTNSSAREHTTQDR</sequence>
<organism evidence="2 3">
    <name type="scientific">Seiridium unicorne</name>
    <dbReference type="NCBI Taxonomy" id="138068"/>
    <lineage>
        <taxon>Eukaryota</taxon>
        <taxon>Fungi</taxon>
        <taxon>Dikarya</taxon>
        <taxon>Ascomycota</taxon>
        <taxon>Pezizomycotina</taxon>
        <taxon>Sordariomycetes</taxon>
        <taxon>Xylariomycetidae</taxon>
        <taxon>Amphisphaeriales</taxon>
        <taxon>Sporocadaceae</taxon>
        <taxon>Seiridium</taxon>
    </lineage>
</organism>
<gene>
    <name evidence="2" type="ORF">SUNI508_06720</name>
</gene>
<protein>
    <recommendedName>
        <fullName evidence="4">Wac domain-containing protein</fullName>
    </recommendedName>
</protein>
<evidence type="ECO:0000256" key="1">
    <source>
        <dbReference type="SAM" id="MobiDB-lite"/>
    </source>
</evidence>
<feature type="region of interest" description="Disordered" evidence="1">
    <location>
        <begin position="144"/>
        <end position="165"/>
    </location>
</feature>
<reference evidence="2 3" key="1">
    <citation type="journal article" date="2024" name="J. Plant Pathol.">
        <title>Sequence and assembly of the genome of Seiridium unicorne, isolate CBS 538.82, causal agent of cypress canker disease.</title>
        <authorList>
            <person name="Scali E."/>
            <person name="Rocca G.D."/>
            <person name="Danti R."/>
            <person name="Garbelotto M."/>
            <person name="Barberini S."/>
            <person name="Baroncelli R."/>
            <person name="Emiliani G."/>
        </authorList>
    </citation>
    <scope>NUCLEOTIDE SEQUENCE [LARGE SCALE GENOMIC DNA]</scope>
    <source>
        <strain evidence="2 3">BM-138-508</strain>
    </source>
</reference>
<dbReference type="EMBL" id="JARVKF010000257">
    <property type="protein sequence ID" value="KAK9420192.1"/>
    <property type="molecule type" value="Genomic_DNA"/>
</dbReference>
<comment type="caution">
    <text evidence="2">The sequence shown here is derived from an EMBL/GenBank/DDBJ whole genome shotgun (WGS) entry which is preliminary data.</text>
</comment>
<evidence type="ECO:0008006" key="4">
    <source>
        <dbReference type="Google" id="ProtNLM"/>
    </source>
</evidence>